<protein>
    <submittedName>
        <fullName evidence="1">Uncharacterized protein</fullName>
    </submittedName>
</protein>
<name>A0A160THL0_9ZZZZ</name>
<proteinExistence type="predicted"/>
<dbReference type="EMBL" id="CZQE01000082">
    <property type="protein sequence ID" value="CUS43773.1"/>
    <property type="molecule type" value="Genomic_DNA"/>
</dbReference>
<sequence>MDGDGSWIVVADAATARDYFSDTTIRRNVPGFASGRDLPLASFVQRRSAVELKARWLFGSIVTVLA</sequence>
<evidence type="ECO:0000313" key="1">
    <source>
        <dbReference type="EMBL" id="CUS43773.1"/>
    </source>
</evidence>
<gene>
    <name evidence="1" type="ORF">MGWOODY_Smn3703</name>
</gene>
<accession>A0A160THL0</accession>
<organism evidence="1">
    <name type="scientific">hydrothermal vent metagenome</name>
    <dbReference type="NCBI Taxonomy" id="652676"/>
    <lineage>
        <taxon>unclassified sequences</taxon>
        <taxon>metagenomes</taxon>
        <taxon>ecological metagenomes</taxon>
    </lineage>
</organism>
<dbReference type="AlphaFoldDB" id="A0A160THL0"/>
<reference evidence="1" key="1">
    <citation type="submission" date="2015-10" db="EMBL/GenBank/DDBJ databases">
        <authorList>
            <person name="Gilbert D.G."/>
        </authorList>
    </citation>
    <scope>NUCLEOTIDE SEQUENCE</scope>
</reference>